<keyword evidence="2" id="KW-1185">Reference proteome</keyword>
<sequence>MESQGYDGWWWPPQRPWAPQPDRLQDALGWITATVEADLRLPLEYTVEFTLLPESWLELQQDANFQVCKRRLFRASFDSSRSVVTIMAPRPHRHRAVVRFLADLARKTISDRRPDLSPMLLVPQGEDMMREFEGEYKSSQIQPDVWIHLPSAPFTKQGHTMVEVGVYQPLKNLRALVPLYMKGYSSIQRVILVKITETPVFSQLAWVSIERPQRFDFSQDFRKEFRKDMETGEFWFGDVRLTGKIELFWEVWERNATGDAEKTFEEWVEYGSAPSRNLPFIHISGMEVPITPEMMKGFWNDYFDYGSMKDAFKRAFESLDELWQP</sequence>
<comment type="caution">
    <text evidence="1">The sequence shown here is derived from an EMBL/GenBank/DDBJ whole genome shotgun (WGS) entry which is preliminary data.</text>
</comment>
<reference evidence="1 2" key="1">
    <citation type="submission" date="2016-04" db="EMBL/GenBank/DDBJ databases">
        <title>Draft genome of Fonsecaea erecta CBS 125763.</title>
        <authorList>
            <person name="Weiss V.A."/>
            <person name="Vicente V.A."/>
            <person name="Raittz R.T."/>
            <person name="Moreno L.F."/>
            <person name="De Souza E.M."/>
            <person name="Pedrosa F.O."/>
            <person name="Steffens M.B."/>
            <person name="Faoro H."/>
            <person name="Tadra-Sfeir M.Z."/>
            <person name="Najafzadeh M.J."/>
            <person name="Felipe M.S."/>
            <person name="Teixeira M."/>
            <person name="Sun J."/>
            <person name="Xi L."/>
            <person name="Gomes R."/>
            <person name="De Azevedo C.M."/>
            <person name="Salgado C.G."/>
            <person name="Da Silva M.B."/>
            <person name="Nascimento M.F."/>
            <person name="Queiroz-Telles F."/>
            <person name="Attili D.S."/>
            <person name="Gorbushina A."/>
        </authorList>
    </citation>
    <scope>NUCLEOTIDE SEQUENCE [LARGE SCALE GENOMIC DNA]</scope>
    <source>
        <strain evidence="1 2">CBS 125763</strain>
    </source>
</reference>
<dbReference type="Proteomes" id="UP000078343">
    <property type="component" value="Unassembled WGS sequence"/>
</dbReference>
<dbReference type="GeneID" id="30016018"/>
<gene>
    <name evidence="1" type="ORF">AYL99_11851</name>
</gene>
<evidence type="ECO:0000313" key="2">
    <source>
        <dbReference type="Proteomes" id="UP000078343"/>
    </source>
</evidence>
<dbReference type="RefSeq" id="XP_018687338.1">
    <property type="nucleotide sequence ID" value="XM_018843355.1"/>
</dbReference>
<name>A0A178Z371_9EURO</name>
<accession>A0A178Z371</accession>
<protein>
    <submittedName>
        <fullName evidence="1">Uncharacterized protein</fullName>
    </submittedName>
</protein>
<dbReference type="EMBL" id="LVYI01000017">
    <property type="protein sequence ID" value="OAP53971.1"/>
    <property type="molecule type" value="Genomic_DNA"/>
</dbReference>
<dbReference type="OrthoDB" id="76567at2759"/>
<evidence type="ECO:0000313" key="1">
    <source>
        <dbReference type="EMBL" id="OAP53971.1"/>
    </source>
</evidence>
<dbReference type="AlphaFoldDB" id="A0A178Z371"/>
<organism evidence="1 2">
    <name type="scientific">Fonsecaea erecta</name>
    <dbReference type="NCBI Taxonomy" id="1367422"/>
    <lineage>
        <taxon>Eukaryota</taxon>
        <taxon>Fungi</taxon>
        <taxon>Dikarya</taxon>
        <taxon>Ascomycota</taxon>
        <taxon>Pezizomycotina</taxon>
        <taxon>Eurotiomycetes</taxon>
        <taxon>Chaetothyriomycetidae</taxon>
        <taxon>Chaetothyriales</taxon>
        <taxon>Herpotrichiellaceae</taxon>
        <taxon>Fonsecaea</taxon>
    </lineage>
</organism>
<proteinExistence type="predicted"/>